<organism evidence="1 2">
    <name type="scientific">Yersinia phage fHe-Yen9-01</name>
    <dbReference type="NCBI Taxonomy" id="1965363"/>
    <lineage>
        <taxon>Viruses</taxon>
        <taxon>Duplodnaviria</taxon>
        <taxon>Heunggongvirae</taxon>
        <taxon>Uroviricota</taxon>
        <taxon>Caudoviricetes</taxon>
        <taxon>Pantevenvirales</taxon>
        <taxon>Straboviridae</taxon>
        <taxon>Tevenvirinae</taxon>
        <taxon>Tegunavirus</taxon>
        <taxon>Tegunavirus fheyen901</taxon>
    </lineage>
</organism>
<dbReference type="Proteomes" id="UP000222840">
    <property type="component" value="Segment"/>
</dbReference>
<protein>
    <submittedName>
        <fullName evidence="1">Uncharacterized protein</fullName>
    </submittedName>
</protein>
<name>A0A1V0DXY0_9CAUD</name>
<evidence type="ECO:0000313" key="1">
    <source>
        <dbReference type="EMBL" id="ARB06012.1"/>
    </source>
</evidence>
<evidence type="ECO:0000313" key="2">
    <source>
        <dbReference type="Proteomes" id="UP000222840"/>
    </source>
</evidence>
<keyword evidence="2" id="KW-1185">Reference proteome</keyword>
<gene>
    <name evidence="1" type="ORF">fHeYen901_239</name>
</gene>
<sequence length="102" mass="11603">MSTFNAKKAYLVAVAANEARELISPAVFEYIKSQAEKGLFSAIFFPEEDFGIDCNSGILPENAMKRLDLVKRQFESLNYSVEYNTDIDMTYTRSVKSITITW</sequence>
<accession>A0A1V0DXY0</accession>
<proteinExistence type="predicted"/>
<dbReference type="EMBL" id="KY593455">
    <property type="protein sequence ID" value="ARB06012.1"/>
    <property type="molecule type" value="Genomic_DNA"/>
</dbReference>
<reference evidence="1 2" key="1">
    <citation type="submission" date="2017-02" db="EMBL/GenBank/DDBJ databases">
        <title>Characterization and complete genome sequence of Yersinia bacteriophage, fHe-Yen9-01.</title>
        <authorList>
            <person name="Jun J.W."/>
            <person name="Wicklund A."/>
            <person name="Skurnik M."/>
        </authorList>
    </citation>
    <scope>NUCLEOTIDE SEQUENCE [LARGE SCALE GENOMIC DNA]</scope>
</reference>